<proteinExistence type="predicted"/>
<dbReference type="GO" id="GO:0006644">
    <property type="term" value="P:phospholipid metabolic process"/>
    <property type="evidence" value="ECO:0007669"/>
    <property type="project" value="InterPro"/>
</dbReference>
<evidence type="ECO:0008006" key="3">
    <source>
        <dbReference type="Google" id="ProtNLM"/>
    </source>
</evidence>
<name>A0A1I4V645_9BURK</name>
<feature type="non-terminal residue" evidence="1">
    <location>
        <position position="101"/>
    </location>
</feature>
<dbReference type="RefSeq" id="WP_217429995.1">
    <property type="nucleotide sequence ID" value="NZ_FOTW01000076.1"/>
</dbReference>
<dbReference type="AlphaFoldDB" id="A0A1I4V645"/>
<keyword evidence="2" id="KW-1185">Reference proteome</keyword>
<dbReference type="CDD" id="cd00618">
    <property type="entry name" value="PLA2_like"/>
    <property type="match status" value="1"/>
</dbReference>
<sequence length="101" mass="10994">MPGISINVAKPYNVSDYVPIYGMYCGPGWTGGQRGGNDLTIPPVDAIDLQCQIHDKQYANAAATYNPAEAIPLYTSRQWFGTRTKKSLTFNALPEGLVNLS</sequence>
<evidence type="ECO:0000313" key="1">
    <source>
        <dbReference type="EMBL" id="SFM96686.1"/>
    </source>
</evidence>
<dbReference type="GO" id="GO:0050482">
    <property type="term" value="P:arachidonate secretion"/>
    <property type="evidence" value="ECO:0007669"/>
    <property type="project" value="InterPro"/>
</dbReference>
<protein>
    <recommendedName>
        <fullName evidence="3">Phospholipase A2</fullName>
    </recommendedName>
</protein>
<gene>
    <name evidence="1" type="ORF">SAMN02982985_05927</name>
</gene>
<accession>A0A1I4V645</accession>
<organism evidence="1 2">
    <name type="scientific">Rugamonas rubra</name>
    <dbReference type="NCBI Taxonomy" id="758825"/>
    <lineage>
        <taxon>Bacteria</taxon>
        <taxon>Pseudomonadati</taxon>
        <taxon>Pseudomonadota</taxon>
        <taxon>Betaproteobacteria</taxon>
        <taxon>Burkholderiales</taxon>
        <taxon>Oxalobacteraceae</taxon>
        <taxon>Telluria group</taxon>
        <taxon>Rugamonas</taxon>
    </lineage>
</organism>
<dbReference type="SUPFAM" id="SSF48619">
    <property type="entry name" value="Phospholipase A2, PLA2"/>
    <property type="match status" value="1"/>
</dbReference>
<dbReference type="Proteomes" id="UP000199470">
    <property type="component" value="Unassembled WGS sequence"/>
</dbReference>
<evidence type="ECO:0000313" key="2">
    <source>
        <dbReference type="Proteomes" id="UP000199470"/>
    </source>
</evidence>
<dbReference type="InterPro" id="IPR036444">
    <property type="entry name" value="PLipase_A2_dom_sf"/>
</dbReference>
<dbReference type="Gene3D" id="1.20.90.10">
    <property type="entry name" value="Phospholipase A2 domain"/>
    <property type="match status" value="1"/>
</dbReference>
<dbReference type="EMBL" id="FOTW01000076">
    <property type="protein sequence ID" value="SFM96686.1"/>
    <property type="molecule type" value="Genomic_DNA"/>
</dbReference>
<reference evidence="1 2" key="1">
    <citation type="submission" date="2016-10" db="EMBL/GenBank/DDBJ databases">
        <authorList>
            <person name="de Groot N.N."/>
        </authorList>
    </citation>
    <scope>NUCLEOTIDE SEQUENCE [LARGE SCALE GENOMIC DNA]</scope>
    <source>
        <strain evidence="1 2">ATCC 43154</strain>
    </source>
</reference>
<dbReference type="GO" id="GO:0004623">
    <property type="term" value="F:phospholipase A2 activity"/>
    <property type="evidence" value="ECO:0007669"/>
    <property type="project" value="InterPro"/>
</dbReference>